<protein>
    <submittedName>
        <fullName evidence="1">8033_t:CDS:1</fullName>
    </submittedName>
</protein>
<evidence type="ECO:0000313" key="1">
    <source>
        <dbReference type="EMBL" id="CAG8539990.1"/>
    </source>
</evidence>
<proteinExistence type="predicted"/>
<comment type="caution">
    <text evidence="1">The sequence shown here is derived from an EMBL/GenBank/DDBJ whole genome shotgun (WGS) entry which is preliminary data.</text>
</comment>
<reference evidence="1" key="1">
    <citation type="submission" date="2021-06" db="EMBL/GenBank/DDBJ databases">
        <authorList>
            <person name="Kallberg Y."/>
            <person name="Tangrot J."/>
            <person name="Rosling A."/>
        </authorList>
    </citation>
    <scope>NUCLEOTIDE SEQUENCE</scope>
    <source>
        <strain evidence="1">87-6 pot B 2015</strain>
    </source>
</reference>
<gene>
    <name evidence="1" type="ORF">FMOSSE_LOCUS5932</name>
</gene>
<name>A0A9N9ATV3_FUNMO</name>
<dbReference type="Proteomes" id="UP000789375">
    <property type="component" value="Unassembled WGS sequence"/>
</dbReference>
<dbReference type="EMBL" id="CAJVPP010001189">
    <property type="protein sequence ID" value="CAG8539990.1"/>
    <property type="molecule type" value="Genomic_DNA"/>
</dbReference>
<dbReference type="AlphaFoldDB" id="A0A9N9ATV3"/>
<sequence>MHMILYNNRVKKKQGSYKTKLSQLFQTLNTDYTARIHLRLER</sequence>
<keyword evidence="2" id="KW-1185">Reference proteome</keyword>
<accession>A0A9N9ATV3</accession>
<evidence type="ECO:0000313" key="2">
    <source>
        <dbReference type="Proteomes" id="UP000789375"/>
    </source>
</evidence>
<organism evidence="1 2">
    <name type="scientific">Funneliformis mosseae</name>
    <name type="common">Endomycorrhizal fungus</name>
    <name type="synonym">Glomus mosseae</name>
    <dbReference type="NCBI Taxonomy" id="27381"/>
    <lineage>
        <taxon>Eukaryota</taxon>
        <taxon>Fungi</taxon>
        <taxon>Fungi incertae sedis</taxon>
        <taxon>Mucoromycota</taxon>
        <taxon>Glomeromycotina</taxon>
        <taxon>Glomeromycetes</taxon>
        <taxon>Glomerales</taxon>
        <taxon>Glomeraceae</taxon>
        <taxon>Funneliformis</taxon>
    </lineage>
</organism>